<dbReference type="AlphaFoldDB" id="A0A8K0IMG0"/>
<evidence type="ECO:0000313" key="3">
    <source>
        <dbReference type="Proteomes" id="UP000797356"/>
    </source>
</evidence>
<reference evidence="2" key="1">
    <citation type="journal article" date="2017" name="Gigascience">
        <title>The genome draft of coconut (Cocos nucifera).</title>
        <authorList>
            <person name="Xiao Y."/>
            <person name="Xu P."/>
            <person name="Fan H."/>
            <person name="Baudouin L."/>
            <person name="Xia W."/>
            <person name="Bocs S."/>
            <person name="Xu J."/>
            <person name="Li Q."/>
            <person name="Guo A."/>
            <person name="Zhou L."/>
            <person name="Li J."/>
            <person name="Wu Y."/>
            <person name="Ma Z."/>
            <person name="Armero A."/>
            <person name="Issali A.E."/>
            <person name="Liu N."/>
            <person name="Peng M."/>
            <person name="Yang Y."/>
        </authorList>
    </citation>
    <scope>NUCLEOTIDE SEQUENCE</scope>
    <source>
        <tissue evidence="2">Spear leaf of Hainan Tall coconut</tissue>
    </source>
</reference>
<name>A0A8K0IMG0_COCNU</name>
<gene>
    <name evidence="2" type="ORF">COCNU_10G000070</name>
</gene>
<protein>
    <submittedName>
        <fullName evidence="2">Uncharacterized protein</fullName>
    </submittedName>
</protein>
<dbReference type="Proteomes" id="UP000797356">
    <property type="component" value="Chromosome 10"/>
</dbReference>
<evidence type="ECO:0000313" key="2">
    <source>
        <dbReference type="EMBL" id="KAG1361788.1"/>
    </source>
</evidence>
<keyword evidence="1" id="KW-0175">Coiled coil</keyword>
<keyword evidence="3" id="KW-1185">Reference proteome</keyword>
<accession>A0A8K0IMG0</accession>
<sequence length="247" mass="27409">MAALRHVCFDFVSTINAKWDAAIRRREEVEKDAAIRKRNLFDKVSHLRVKLGSVRAKLESVGAELESVKSDLKLARVEVKAQKKHVKKKKRAVNKLKKDRDSWAKEVEDHSRRCQSMEGDASSARAEIQALQQDLSQAKELGVEEFKASSDLKILILKESEASYWIGFGDGRDAVQQLFSDLDLSSIVILEAKEEEEGGADRLAASPMGDGVPTNTFAPFVLVAPMVKGALDAPLPTDFAFEPIAKF</sequence>
<reference evidence="2" key="2">
    <citation type="submission" date="2019-07" db="EMBL/GenBank/DDBJ databases">
        <authorList>
            <person name="Yang Y."/>
            <person name="Bocs S."/>
            <person name="Baudouin L."/>
        </authorList>
    </citation>
    <scope>NUCLEOTIDE SEQUENCE</scope>
    <source>
        <tissue evidence="2">Spear leaf of Hainan Tall coconut</tissue>
    </source>
</reference>
<feature type="coiled-coil region" evidence="1">
    <location>
        <begin position="79"/>
        <end position="141"/>
    </location>
</feature>
<proteinExistence type="predicted"/>
<dbReference type="EMBL" id="CM017881">
    <property type="protein sequence ID" value="KAG1361788.1"/>
    <property type="molecule type" value="Genomic_DNA"/>
</dbReference>
<comment type="caution">
    <text evidence="2">The sequence shown here is derived from an EMBL/GenBank/DDBJ whole genome shotgun (WGS) entry which is preliminary data.</text>
</comment>
<evidence type="ECO:0000256" key="1">
    <source>
        <dbReference type="SAM" id="Coils"/>
    </source>
</evidence>
<organism evidence="2 3">
    <name type="scientific">Cocos nucifera</name>
    <name type="common">Coconut palm</name>
    <dbReference type="NCBI Taxonomy" id="13894"/>
    <lineage>
        <taxon>Eukaryota</taxon>
        <taxon>Viridiplantae</taxon>
        <taxon>Streptophyta</taxon>
        <taxon>Embryophyta</taxon>
        <taxon>Tracheophyta</taxon>
        <taxon>Spermatophyta</taxon>
        <taxon>Magnoliopsida</taxon>
        <taxon>Liliopsida</taxon>
        <taxon>Arecaceae</taxon>
        <taxon>Arecoideae</taxon>
        <taxon>Cocoseae</taxon>
        <taxon>Attaleinae</taxon>
        <taxon>Cocos</taxon>
    </lineage>
</organism>